<keyword evidence="5" id="KW-0547">Nucleotide-binding</keyword>
<dbReference type="InterPro" id="IPR035965">
    <property type="entry name" value="PAS-like_dom_sf"/>
</dbReference>
<dbReference type="SUPFAM" id="SSF55785">
    <property type="entry name" value="PYP-like sensor domain (PAS domain)"/>
    <property type="match status" value="2"/>
</dbReference>
<dbReference type="Gene3D" id="1.10.287.130">
    <property type="match status" value="1"/>
</dbReference>
<dbReference type="GO" id="GO:0006355">
    <property type="term" value="P:regulation of DNA-templated transcription"/>
    <property type="evidence" value="ECO:0007669"/>
    <property type="project" value="InterPro"/>
</dbReference>
<feature type="domain" description="Histidine kinase" evidence="10">
    <location>
        <begin position="469"/>
        <end position="703"/>
    </location>
</feature>
<dbReference type="Pfam" id="PF13426">
    <property type="entry name" value="PAS_9"/>
    <property type="match status" value="1"/>
</dbReference>
<dbReference type="NCBIfam" id="TIGR00229">
    <property type="entry name" value="sensory_box"/>
    <property type="match status" value="1"/>
</dbReference>
<protein>
    <recommendedName>
        <fullName evidence="2">histidine kinase</fullName>
        <ecNumber evidence="2">2.7.13.3</ecNumber>
    </recommendedName>
</protein>
<evidence type="ECO:0000259" key="10">
    <source>
        <dbReference type="PROSITE" id="PS50109"/>
    </source>
</evidence>
<keyword evidence="7" id="KW-0067">ATP-binding</keyword>
<dbReference type="SMART" id="SM00448">
    <property type="entry name" value="REC"/>
    <property type="match status" value="1"/>
</dbReference>
<dbReference type="SMART" id="SM00387">
    <property type="entry name" value="HATPase_c"/>
    <property type="match status" value="1"/>
</dbReference>
<dbReference type="GO" id="GO:0005524">
    <property type="term" value="F:ATP binding"/>
    <property type="evidence" value="ECO:0007669"/>
    <property type="project" value="UniProtKB-KW"/>
</dbReference>
<dbReference type="Gene3D" id="3.40.50.2300">
    <property type="match status" value="1"/>
</dbReference>
<dbReference type="InterPro" id="IPR005467">
    <property type="entry name" value="His_kinase_dom"/>
</dbReference>
<dbReference type="CDD" id="cd00082">
    <property type="entry name" value="HisKA"/>
    <property type="match status" value="1"/>
</dbReference>
<dbReference type="SUPFAM" id="SSF52172">
    <property type="entry name" value="CheY-like"/>
    <property type="match status" value="1"/>
</dbReference>
<feature type="domain" description="PAC" evidence="13">
    <location>
        <begin position="404"/>
        <end position="456"/>
    </location>
</feature>
<dbReference type="AlphaFoldDB" id="A0A4Y5T173"/>
<evidence type="ECO:0000259" key="13">
    <source>
        <dbReference type="PROSITE" id="PS50113"/>
    </source>
</evidence>
<dbReference type="GO" id="GO:0000155">
    <property type="term" value="F:phosphorelay sensor kinase activity"/>
    <property type="evidence" value="ECO:0007669"/>
    <property type="project" value="InterPro"/>
</dbReference>
<name>A0A4Y5T173_9BACT</name>
<dbReference type="SMART" id="SM00388">
    <property type="entry name" value="HisKA"/>
    <property type="match status" value="1"/>
</dbReference>
<dbReference type="Pfam" id="PF02518">
    <property type="entry name" value="HATPase_c"/>
    <property type="match status" value="1"/>
</dbReference>
<evidence type="ECO:0000256" key="9">
    <source>
        <dbReference type="PROSITE-ProRule" id="PRU00169"/>
    </source>
</evidence>
<reference evidence="14" key="1">
    <citation type="journal article" date="2019" name="Org. Lett.">
        <title>Two Biosynthetic Pathways in Jahnella thaxteri for Thaxteramides, Distinct Types of Lipopeptides.</title>
        <authorList>
            <person name="Oueis E."/>
            <person name="Klefisch T."/>
            <person name="Zaburannyi N."/>
            <person name="Garcia R."/>
            <person name="Plaza A."/>
            <person name="Muller R."/>
        </authorList>
    </citation>
    <scope>NUCLEOTIDE SEQUENCE</scope>
    <source>
        <strain evidence="14">MSr9139</strain>
    </source>
</reference>
<organism evidence="14">
    <name type="scientific">Jahnella sp. MSr9139</name>
    <dbReference type="NCBI Taxonomy" id="1434086"/>
    <lineage>
        <taxon>Bacteria</taxon>
        <taxon>Pseudomonadati</taxon>
        <taxon>Myxococcota</taxon>
        <taxon>Polyangia</taxon>
        <taxon>Polyangiales</taxon>
        <taxon>Polyangiaceae</taxon>
        <taxon>Jahnella</taxon>
    </lineage>
</organism>
<accession>A0A4Y5T173</accession>
<sequence length="849" mass="90684">MDERQTPSRLAALNAVLQVAVRHPNLLLPRAFEELAEVIGRFVSFRIMSVMLPEAGGMVRLYAHSRGPTLPYLSFGVRIPATEPFLRVVFGEGQIFRRDDLREASDVGRAVAATGVASHITLPVRGVAPEPLIAEAAGAALDAAGLGEPARARSASGVVAALLFGFSEIGAAAAAPADLLQEIADVLGASFDRGVQLARQRRFAMILETAGDAMLAWDREGVVTDVNSAATRITGRGREALIGMPIRELLGPLPAPAAGEGAAQPQGRMTLAAIGKDGARVERVVSVTITEVADDALVAAHAHLRDLSEVVAAEREAAERLSRIRELEEQHRTLLDNVPLIIFRLEPATEELVYLNAHAERLLAVPVEEALRTPDFLRDAHADADGAACFEDAIARARLGAASPPYEARLRRRGGEAITVTGTVYPLVSERGEVVAIEGVFADVTAEHAQRTRLVQIDRLTTIGTLAAGVAHEINNPAAFILLGLGMIERILRGPSVRMEASAATSAANLLRELRESIQRITDITRDLRLFASSPAPEADSKVAIDVNRSVESATSLTRGQIIERAELEVRLAEVPPVLMDEGRLGQVIVNLLINAAQAIPKPSSRQGAREHAVTVETRSDGRTVEIEVRDTGAGISPEDLPRIWKPFFSTKGPEVGTGLGLSICREIIERAGGSIRVESPVHAGGEGEPSGSRFVIALPVAGRREPKTPVTSPVPRIVSRVRLLIVDDEAALARALADQLGRVHEVTVAPSADAALELLREGQRFEVVLCDLRMPGMSGDALYTAVAEIDPALARGFIFMTGVSFGADVERFLAESGRPLLEKPFSTEDALEAIAEVASRNRAERAAE</sequence>
<evidence type="ECO:0000256" key="4">
    <source>
        <dbReference type="ARBA" id="ARBA00022679"/>
    </source>
</evidence>
<keyword evidence="6" id="KW-0418">Kinase</keyword>
<dbReference type="SMART" id="SM00091">
    <property type="entry name" value="PAS"/>
    <property type="match status" value="2"/>
</dbReference>
<evidence type="ECO:0000256" key="5">
    <source>
        <dbReference type="ARBA" id="ARBA00022741"/>
    </source>
</evidence>
<evidence type="ECO:0000259" key="11">
    <source>
        <dbReference type="PROSITE" id="PS50110"/>
    </source>
</evidence>
<dbReference type="InterPro" id="IPR013767">
    <property type="entry name" value="PAS_fold"/>
</dbReference>
<feature type="modified residue" description="4-aspartylphosphate" evidence="9">
    <location>
        <position position="772"/>
    </location>
</feature>
<feature type="domain" description="Response regulatory" evidence="11">
    <location>
        <begin position="723"/>
        <end position="839"/>
    </location>
</feature>
<comment type="catalytic activity">
    <reaction evidence="1">
        <text>ATP + protein L-histidine = ADP + protein N-phospho-L-histidine.</text>
        <dbReference type="EC" id="2.7.13.3"/>
    </reaction>
</comment>
<feature type="domain" description="PAS" evidence="12">
    <location>
        <begin position="199"/>
        <end position="252"/>
    </location>
</feature>
<dbReference type="Pfam" id="PF00072">
    <property type="entry name" value="Response_reg"/>
    <property type="match status" value="1"/>
</dbReference>
<evidence type="ECO:0000256" key="6">
    <source>
        <dbReference type="ARBA" id="ARBA00022777"/>
    </source>
</evidence>
<dbReference type="InterPro" id="IPR000014">
    <property type="entry name" value="PAS"/>
</dbReference>
<dbReference type="InterPro" id="IPR000700">
    <property type="entry name" value="PAS-assoc_C"/>
</dbReference>
<dbReference type="SUPFAM" id="SSF55781">
    <property type="entry name" value="GAF domain-like"/>
    <property type="match status" value="1"/>
</dbReference>
<evidence type="ECO:0000256" key="3">
    <source>
        <dbReference type="ARBA" id="ARBA00022553"/>
    </source>
</evidence>
<evidence type="ECO:0000259" key="12">
    <source>
        <dbReference type="PROSITE" id="PS50112"/>
    </source>
</evidence>
<dbReference type="InterPro" id="IPR001789">
    <property type="entry name" value="Sig_transdc_resp-reg_receiver"/>
</dbReference>
<dbReference type="CDD" id="cd00130">
    <property type="entry name" value="PAS"/>
    <property type="match status" value="1"/>
</dbReference>
<evidence type="ECO:0000313" key="14">
    <source>
        <dbReference type="EMBL" id="QDA77063.1"/>
    </source>
</evidence>
<dbReference type="InterPro" id="IPR036097">
    <property type="entry name" value="HisK_dim/P_sf"/>
</dbReference>
<dbReference type="PROSITE" id="PS50109">
    <property type="entry name" value="HIS_KIN"/>
    <property type="match status" value="1"/>
</dbReference>
<dbReference type="PRINTS" id="PR00344">
    <property type="entry name" value="BCTRLSENSOR"/>
</dbReference>
<dbReference type="Gene3D" id="3.30.450.20">
    <property type="entry name" value="PAS domain"/>
    <property type="match status" value="2"/>
</dbReference>
<dbReference type="SUPFAM" id="SSF55874">
    <property type="entry name" value="ATPase domain of HSP90 chaperone/DNA topoisomerase II/histidine kinase"/>
    <property type="match status" value="1"/>
</dbReference>
<dbReference type="EMBL" id="MK551162">
    <property type="protein sequence ID" value="QDA77063.1"/>
    <property type="molecule type" value="Genomic_DNA"/>
</dbReference>
<dbReference type="PROSITE" id="PS50113">
    <property type="entry name" value="PAC"/>
    <property type="match status" value="1"/>
</dbReference>
<dbReference type="EC" id="2.7.13.3" evidence="2"/>
<dbReference type="InterPro" id="IPR011006">
    <property type="entry name" value="CheY-like_superfamily"/>
</dbReference>
<keyword evidence="8" id="KW-0902">Two-component regulatory system</keyword>
<keyword evidence="3 9" id="KW-0597">Phosphoprotein</keyword>
<dbReference type="Gene3D" id="3.30.565.10">
    <property type="entry name" value="Histidine kinase-like ATPase, C-terminal domain"/>
    <property type="match status" value="1"/>
</dbReference>
<dbReference type="InterPro" id="IPR003661">
    <property type="entry name" value="HisK_dim/P_dom"/>
</dbReference>
<evidence type="ECO:0000256" key="1">
    <source>
        <dbReference type="ARBA" id="ARBA00000085"/>
    </source>
</evidence>
<dbReference type="Pfam" id="PF00989">
    <property type="entry name" value="PAS"/>
    <property type="match status" value="1"/>
</dbReference>
<evidence type="ECO:0000256" key="8">
    <source>
        <dbReference type="ARBA" id="ARBA00023012"/>
    </source>
</evidence>
<proteinExistence type="predicted"/>
<keyword evidence="4" id="KW-0808">Transferase</keyword>
<dbReference type="InterPro" id="IPR003594">
    <property type="entry name" value="HATPase_dom"/>
</dbReference>
<dbReference type="InterPro" id="IPR004358">
    <property type="entry name" value="Sig_transdc_His_kin-like_C"/>
</dbReference>
<evidence type="ECO:0000256" key="2">
    <source>
        <dbReference type="ARBA" id="ARBA00012438"/>
    </source>
</evidence>
<dbReference type="PROSITE" id="PS50110">
    <property type="entry name" value="RESPONSE_REGULATORY"/>
    <property type="match status" value="1"/>
</dbReference>
<dbReference type="PANTHER" id="PTHR43065">
    <property type="entry name" value="SENSOR HISTIDINE KINASE"/>
    <property type="match status" value="1"/>
</dbReference>
<dbReference type="InterPro" id="IPR036890">
    <property type="entry name" value="HATPase_C_sf"/>
</dbReference>
<dbReference type="PROSITE" id="PS50112">
    <property type="entry name" value="PAS"/>
    <property type="match status" value="1"/>
</dbReference>
<evidence type="ECO:0000256" key="7">
    <source>
        <dbReference type="ARBA" id="ARBA00022840"/>
    </source>
</evidence>
<dbReference type="SUPFAM" id="SSF47384">
    <property type="entry name" value="Homodimeric domain of signal transducing histidine kinase"/>
    <property type="match status" value="1"/>
</dbReference>